<accession>A0A0U0ZLR4</accession>
<protein>
    <submittedName>
        <fullName evidence="1">Uncharacterized protein</fullName>
    </submittedName>
</protein>
<dbReference type="AlphaFoldDB" id="A0A0U0ZLR4"/>
<dbReference type="RefSeq" id="WP_016892584.1">
    <property type="nucleotide sequence ID" value="NZ_CSWP01000002.1"/>
</dbReference>
<dbReference type="Proteomes" id="UP000045782">
    <property type="component" value="Unassembled WGS sequence"/>
</dbReference>
<proteinExistence type="predicted"/>
<reference evidence="1 2" key="1">
    <citation type="submission" date="2015-03" db="EMBL/GenBank/DDBJ databases">
        <authorList>
            <person name="Murphy D."/>
        </authorList>
    </citation>
    <scope>NUCLEOTIDE SEQUENCE [LARGE SCALE GENOMIC DNA]</scope>
    <source>
        <strain evidence="1 2">PAP088</strain>
    </source>
</reference>
<evidence type="ECO:0000313" key="1">
    <source>
        <dbReference type="EMBL" id="CPV43150.1"/>
    </source>
</evidence>
<evidence type="ECO:0000313" key="2">
    <source>
        <dbReference type="Proteomes" id="UP000045782"/>
    </source>
</evidence>
<dbReference type="EMBL" id="CSWP01000002">
    <property type="protein sequence ID" value="CPV43150.1"/>
    <property type="molecule type" value="Genomic_DNA"/>
</dbReference>
<organism evidence="1 2">
    <name type="scientific">Mycobacteroides abscessus</name>
    <dbReference type="NCBI Taxonomy" id="36809"/>
    <lineage>
        <taxon>Bacteria</taxon>
        <taxon>Bacillati</taxon>
        <taxon>Actinomycetota</taxon>
        <taxon>Actinomycetes</taxon>
        <taxon>Mycobacteriales</taxon>
        <taxon>Mycobacteriaceae</taxon>
        <taxon>Mycobacteroides</taxon>
    </lineage>
</organism>
<gene>
    <name evidence="1" type="ORF">ERS075579_01464</name>
</gene>
<sequence length="426" mass="48829">MTPDINAVRSAWRVFVTQHPEIEEIDPNHPEDFELVGWVPEDPKVCEPHGVPESECKDCFPDLPTVVSDAETLELLDELRFIPESEPELRDPVLSLSGSRGDEPRGSRSYSSDDPYAPGYEGYPEWEMLKDHGALVTAFKHGHFQTDDRGRWHWKRYKPNRTLDDVKRGHRYRTQGEHGDGANPSGQVALDVNFYDLRTATGGGWLIDRYTDAARGQIEYCRWCGKDLELPRDEYGYAIRKFETQRQYCAAPARCLQDHWNHVRRHRRAKGKKLAMTFRLDTITLAGIGEYGSPPAYFNRLNPRRDPDKFIPKPGRGRDVFALPLHEYVMERRGTRSSAEGIRLDCEHRPFCRVDLRLPIGGDVTGETAVALMTYGNDPIPITRHNQIVAVTSARRVFYGERSIPRPDLKRNDVMRVTPLDGRTAY</sequence>
<name>A0A0U0ZLR4_9MYCO</name>